<dbReference type="EMBL" id="PKUQ01000016">
    <property type="protein sequence ID" value="PLW77567.1"/>
    <property type="molecule type" value="Genomic_DNA"/>
</dbReference>
<accession>A0A2N5XSY6</accession>
<feature type="domain" description="DUF1835" evidence="1">
    <location>
        <begin position="14"/>
        <end position="116"/>
    </location>
</feature>
<protein>
    <recommendedName>
        <fullName evidence="1">DUF1835 domain-containing protein</fullName>
    </recommendedName>
</protein>
<evidence type="ECO:0000259" key="1">
    <source>
        <dbReference type="Pfam" id="PF08874"/>
    </source>
</evidence>
<reference evidence="2 3" key="1">
    <citation type="submission" date="2018-01" db="EMBL/GenBank/DDBJ databases">
        <title>The draft genome sequence of Cohaesibacter sp. H1304.</title>
        <authorList>
            <person name="Wang N.-N."/>
            <person name="Du Z.-J."/>
        </authorList>
    </citation>
    <scope>NUCLEOTIDE SEQUENCE [LARGE SCALE GENOMIC DNA]</scope>
    <source>
        <strain evidence="2 3">H1304</strain>
    </source>
</reference>
<gene>
    <name evidence="2" type="ORF">C0081_09650</name>
</gene>
<dbReference type="Proteomes" id="UP000234881">
    <property type="component" value="Unassembled WGS sequence"/>
</dbReference>
<proteinExistence type="predicted"/>
<dbReference type="OrthoDB" id="127805at2"/>
<comment type="caution">
    <text evidence="2">The sequence shown here is derived from an EMBL/GenBank/DDBJ whole genome shotgun (WGS) entry which is preliminary data.</text>
</comment>
<dbReference type="InterPro" id="IPR014973">
    <property type="entry name" value="DUF1835"/>
</dbReference>
<keyword evidence="3" id="KW-1185">Reference proteome</keyword>
<evidence type="ECO:0000313" key="3">
    <source>
        <dbReference type="Proteomes" id="UP000234881"/>
    </source>
</evidence>
<evidence type="ECO:0000313" key="2">
    <source>
        <dbReference type="EMBL" id="PLW77567.1"/>
    </source>
</evidence>
<organism evidence="2 3">
    <name type="scientific">Cohaesibacter celericrescens</name>
    <dbReference type="NCBI Taxonomy" id="2067669"/>
    <lineage>
        <taxon>Bacteria</taxon>
        <taxon>Pseudomonadati</taxon>
        <taxon>Pseudomonadota</taxon>
        <taxon>Alphaproteobacteria</taxon>
        <taxon>Hyphomicrobiales</taxon>
        <taxon>Cohaesibacteraceae</taxon>
    </lineage>
</organism>
<name>A0A2N5XSY6_9HYPH</name>
<dbReference type="AlphaFoldDB" id="A0A2N5XSY6"/>
<sequence>MHTIARQPVNRLIITNGDSAADLLKEAGIGDTVLPWRDILHEGPVPDADDDLFGVIRAKFLADGHFNNEADIQRDFKERLNIIRNHAVYDRIELWFEHDLYDQLQILQILDMLSRFGRINNVFIIQAPTYLGMQSAENIGRFKELCLPVLDRMFGFAAKTWKAYVSGGPEAINELRQEPIPGFPFLEIALLRILQELPGTDGLSRTERQIIYSLDRGVSRPGMLFAQVLNMEEAAFLGDLSFFRILSGLQYCTRPVLSGLPQKFNTKIFSDGNQRKEFITSPLSLTDFGKNILTKQEDFLSENGIHRWWGGTELTTASHWRWDDEGEQLTHHRAS</sequence>
<dbReference type="Pfam" id="PF08874">
    <property type="entry name" value="DUF1835"/>
    <property type="match status" value="1"/>
</dbReference>